<dbReference type="CDD" id="cd08504">
    <property type="entry name" value="PBP2_OppA"/>
    <property type="match status" value="1"/>
</dbReference>
<name>A0A917SFA1_9ACTN</name>
<sequence>MASLIPAQGPTLVTDKALILNRRNLLAAGSAGALTALLAACGGGTSKQSSGAGSKNALGVTLPAGSAPASDQYYVQPFDSTGVTYKAMDFYETVYSRAPLADQFTIPLVRLTKNYGIVPAAATSWEQSSDGKSWTFHLRKGINWSDGAELTAADFVETLRYSADPKHAWDFAWFWSGVIKNYTEAVAGKVPTSEIGVRQGADKYTLVFESDAPVAFMPSACLYTTPLSAAALHKHGSGQYNIDPATSVTCGDYALKTFEPTSTVVLEPNKKYSGPIKPPIAGLVAKIYAGGDMLPRFQTGEVDTINAGPIDVKAASRNSQLKKLHLYKNPQDFKIWYVFFDVTKSPFDKLEVRQAFAHSVDRDPLVNNILAPLASPAYGYLMPGYPFAIGDELKQYTNYDPTKAKSLLAQAGYPNGQGFPAVTFDWFPNAAASSDSVVQALVENWNKVLGINIKLQQIDQTTFYDRMNKKPTEITMGMVSYGMDYFDASNMLSVYKSNGRHNWNNKQYDDLLAQGAAESDKTKRQEIYTKAQVLLTQQAPAVFIFHPLYGYYYGPYMQGAALTKNDLGYDGIQWPGFSPTSDSMDTLHVASNVSDSKRQPQTLLGS</sequence>
<evidence type="ECO:0000313" key="7">
    <source>
        <dbReference type="Proteomes" id="UP000613840"/>
    </source>
</evidence>
<dbReference type="InterPro" id="IPR000914">
    <property type="entry name" value="SBP_5_dom"/>
</dbReference>
<dbReference type="GO" id="GO:1904680">
    <property type="term" value="F:peptide transmembrane transporter activity"/>
    <property type="evidence" value="ECO:0007669"/>
    <property type="project" value="TreeGrafter"/>
</dbReference>
<keyword evidence="7" id="KW-1185">Reference proteome</keyword>
<dbReference type="PANTHER" id="PTHR30290">
    <property type="entry name" value="PERIPLASMIC BINDING COMPONENT OF ABC TRANSPORTER"/>
    <property type="match status" value="1"/>
</dbReference>
<dbReference type="InterPro" id="IPR006311">
    <property type="entry name" value="TAT_signal"/>
</dbReference>
<evidence type="ECO:0000259" key="5">
    <source>
        <dbReference type="Pfam" id="PF00496"/>
    </source>
</evidence>
<dbReference type="Gene3D" id="3.10.105.10">
    <property type="entry name" value="Dipeptide-binding Protein, Domain 3"/>
    <property type="match status" value="1"/>
</dbReference>
<dbReference type="EMBL" id="BMMZ01000009">
    <property type="protein sequence ID" value="GGL72992.1"/>
    <property type="molecule type" value="Genomic_DNA"/>
</dbReference>
<dbReference type="GO" id="GO:0015833">
    <property type="term" value="P:peptide transport"/>
    <property type="evidence" value="ECO:0007669"/>
    <property type="project" value="TreeGrafter"/>
</dbReference>
<accession>A0A917SFA1</accession>
<comment type="subcellular location">
    <subcellularLocation>
        <location evidence="1">Cell membrane</location>
        <topology evidence="1">Lipid-anchor</topology>
    </subcellularLocation>
</comment>
<keyword evidence="4" id="KW-0732">Signal</keyword>
<gene>
    <name evidence="6" type="ORF">GCM10011575_34110</name>
</gene>
<evidence type="ECO:0000313" key="6">
    <source>
        <dbReference type="EMBL" id="GGL72992.1"/>
    </source>
</evidence>
<evidence type="ECO:0000256" key="1">
    <source>
        <dbReference type="ARBA" id="ARBA00004193"/>
    </source>
</evidence>
<evidence type="ECO:0000256" key="2">
    <source>
        <dbReference type="ARBA" id="ARBA00005695"/>
    </source>
</evidence>
<comment type="caution">
    <text evidence="6">The sequence shown here is derived from an EMBL/GenBank/DDBJ whole genome shotgun (WGS) entry which is preliminary data.</text>
</comment>
<feature type="domain" description="Solute-binding protein family 5" evidence="5">
    <location>
        <begin position="117"/>
        <end position="500"/>
    </location>
</feature>
<dbReference type="Gene3D" id="3.40.190.10">
    <property type="entry name" value="Periplasmic binding protein-like II"/>
    <property type="match status" value="1"/>
</dbReference>
<protein>
    <submittedName>
        <fullName evidence="6">ABC transporter substrate-binding protein</fullName>
    </submittedName>
</protein>
<dbReference type="Pfam" id="PF00496">
    <property type="entry name" value="SBP_bac_5"/>
    <property type="match status" value="1"/>
</dbReference>
<reference evidence="6" key="2">
    <citation type="submission" date="2020-09" db="EMBL/GenBank/DDBJ databases">
        <authorList>
            <person name="Sun Q."/>
            <person name="Zhou Y."/>
        </authorList>
    </citation>
    <scope>NUCLEOTIDE SEQUENCE</scope>
    <source>
        <strain evidence="6">CGMCC 4.7306</strain>
    </source>
</reference>
<dbReference type="PANTHER" id="PTHR30290:SF10">
    <property type="entry name" value="PERIPLASMIC OLIGOPEPTIDE-BINDING PROTEIN-RELATED"/>
    <property type="match status" value="1"/>
</dbReference>
<dbReference type="InterPro" id="IPR023765">
    <property type="entry name" value="SBP_5_CS"/>
</dbReference>
<dbReference type="PROSITE" id="PS01040">
    <property type="entry name" value="SBP_BACTERIAL_5"/>
    <property type="match status" value="1"/>
</dbReference>
<keyword evidence="3" id="KW-0813">Transport</keyword>
<dbReference type="SUPFAM" id="SSF53850">
    <property type="entry name" value="Periplasmic binding protein-like II"/>
    <property type="match status" value="1"/>
</dbReference>
<dbReference type="InterPro" id="IPR039424">
    <property type="entry name" value="SBP_5"/>
</dbReference>
<organism evidence="6 7">
    <name type="scientific">Microlunatus endophyticus</name>
    <dbReference type="NCBI Taxonomy" id="1716077"/>
    <lineage>
        <taxon>Bacteria</taxon>
        <taxon>Bacillati</taxon>
        <taxon>Actinomycetota</taxon>
        <taxon>Actinomycetes</taxon>
        <taxon>Propionibacteriales</taxon>
        <taxon>Propionibacteriaceae</taxon>
        <taxon>Microlunatus</taxon>
    </lineage>
</organism>
<dbReference type="Proteomes" id="UP000613840">
    <property type="component" value="Unassembled WGS sequence"/>
</dbReference>
<dbReference type="Gene3D" id="3.90.76.10">
    <property type="entry name" value="Dipeptide-binding Protein, Domain 1"/>
    <property type="match status" value="1"/>
</dbReference>
<proteinExistence type="inferred from homology"/>
<reference evidence="6" key="1">
    <citation type="journal article" date="2014" name="Int. J. Syst. Evol. Microbiol.">
        <title>Complete genome sequence of Corynebacterium casei LMG S-19264T (=DSM 44701T), isolated from a smear-ripened cheese.</title>
        <authorList>
            <consortium name="US DOE Joint Genome Institute (JGI-PGF)"/>
            <person name="Walter F."/>
            <person name="Albersmeier A."/>
            <person name="Kalinowski J."/>
            <person name="Ruckert C."/>
        </authorList>
    </citation>
    <scope>NUCLEOTIDE SEQUENCE</scope>
    <source>
        <strain evidence="6">CGMCC 4.7306</strain>
    </source>
</reference>
<dbReference type="PROSITE" id="PS51318">
    <property type="entry name" value="TAT"/>
    <property type="match status" value="1"/>
</dbReference>
<dbReference type="GO" id="GO:0005886">
    <property type="term" value="C:plasma membrane"/>
    <property type="evidence" value="ECO:0007669"/>
    <property type="project" value="UniProtKB-SubCell"/>
</dbReference>
<evidence type="ECO:0000256" key="3">
    <source>
        <dbReference type="ARBA" id="ARBA00022448"/>
    </source>
</evidence>
<evidence type="ECO:0000256" key="4">
    <source>
        <dbReference type="ARBA" id="ARBA00022729"/>
    </source>
</evidence>
<comment type="similarity">
    <text evidence="2">Belongs to the bacterial solute-binding protein 5 family.</text>
</comment>
<dbReference type="AlphaFoldDB" id="A0A917SFA1"/>